<dbReference type="InterPro" id="IPR048342">
    <property type="entry name" value="DUF1285_C"/>
</dbReference>
<dbReference type="Gene3D" id="3.10.540.10">
    <property type="entry name" value="duf1285 like domain"/>
    <property type="match status" value="1"/>
</dbReference>
<dbReference type="AlphaFoldDB" id="A0A5M6IXQ7"/>
<evidence type="ECO:0000313" key="3">
    <source>
        <dbReference type="EMBL" id="KAA5613051.1"/>
    </source>
</evidence>
<dbReference type="Pfam" id="PF06938">
    <property type="entry name" value="DUF1285_N"/>
    <property type="match status" value="1"/>
</dbReference>
<evidence type="ECO:0000313" key="4">
    <source>
        <dbReference type="Proteomes" id="UP000325255"/>
    </source>
</evidence>
<organism evidence="3 4">
    <name type="scientific">Rhodovastum atsumiense</name>
    <dbReference type="NCBI Taxonomy" id="504468"/>
    <lineage>
        <taxon>Bacteria</taxon>
        <taxon>Pseudomonadati</taxon>
        <taxon>Pseudomonadota</taxon>
        <taxon>Alphaproteobacteria</taxon>
        <taxon>Acetobacterales</taxon>
        <taxon>Acetobacteraceae</taxon>
        <taxon>Rhodovastum</taxon>
    </lineage>
</organism>
<name>A0A5M6IXQ7_9PROT</name>
<evidence type="ECO:0000259" key="2">
    <source>
        <dbReference type="Pfam" id="PF21028"/>
    </source>
</evidence>
<sequence>MGHSSAGRRHPRSVLAANLPLSPLGGASLYRQISSVGLSRGGDGQVNNAARNIAVNRHRAGYAAESQIGSPPRHHELRQDSQHPVECGNLPFLIRRDGTWLYRGSPIVRKEMVCLFASVLRREEDGSFWLETPAERGRIEVEDAPFVAVELDWTGCGRDQVLTLRTNVDELITIGPEHPIRISHDLLTCEPTPYVMVRRGAGRLAIEARICRAVYYELVALAEPWEVHGRKMLGVWSCNCFYPLGEMPHCEDCDCED</sequence>
<evidence type="ECO:0000259" key="1">
    <source>
        <dbReference type="Pfam" id="PF06938"/>
    </source>
</evidence>
<keyword evidence="4" id="KW-1185">Reference proteome</keyword>
<accession>A0A5M6IXQ7</accession>
<reference evidence="3 4" key="1">
    <citation type="submission" date="2019-09" db="EMBL/GenBank/DDBJ databases">
        <title>Genome sequence of Rhodovastum atsumiense, a diverse member of the Acetobacteraceae family of non-sulfur purple photosynthetic bacteria.</title>
        <authorList>
            <person name="Meyer T."/>
            <person name="Kyndt J."/>
        </authorList>
    </citation>
    <scope>NUCLEOTIDE SEQUENCE [LARGE SCALE GENOMIC DNA]</scope>
    <source>
        <strain evidence="3 4">DSM 21279</strain>
    </source>
</reference>
<dbReference type="OrthoDB" id="3078366at2"/>
<protein>
    <submittedName>
        <fullName evidence="3">DUF1285 domain-containing protein</fullName>
    </submittedName>
</protein>
<proteinExistence type="predicted"/>
<dbReference type="InterPro" id="IPR023361">
    <property type="entry name" value="DUF1285_beta_roll_sf"/>
</dbReference>
<feature type="domain" description="DUF1285" evidence="1">
    <location>
        <begin position="83"/>
        <end position="144"/>
    </location>
</feature>
<dbReference type="Proteomes" id="UP000325255">
    <property type="component" value="Unassembled WGS sequence"/>
</dbReference>
<dbReference type="EMBL" id="VWPK01000008">
    <property type="protein sequence ID" value="KAA5613051.1"/>
    <property type="molecule type" value="Genomic_DNA"/>
</dbReference>
<dbReference type="Pfam" id="PF21028">
    <property type="entry name" value="DUF1285_C"/>
    <property type="match status" value="1"/>
</dbReference>
<feature type="domain" description="DUF1285" evidence="2">
    <location>
        <begin position="145"/>
        <end position="244"/>
    </location>
</feature>
<dbReference type="Gene3D" id="2.30.270.10">
    <property type="entry name" value="duf1285 protein"/>
    <property type="match status" value="1"/>
</dbReference>
<gene>
    <name evidence="3" type="ORF">F1189_06745</name>
</gene>
<comment type="caution">
    <text evidence="3">The sequence shown here is derived from an EMBL/GenBank/DDBJ whole genome shotgun (WGS) entry which is preliminary data.</text>
</comment>
<dbReference type="InterPro" id="IPR048341">
    <property type="entry name" value="DUF1285_N"/>
</dbReference>